<dbReference type="AlphaFoldDB" id="A0A3N5CVI3"/>
<dbReference type="OrthoDB" id="9802805at2"/>
<dbReference type="GO" id="GO:0046872">
    <property type="term" value="F:metal ion binding"/>
    <property type="evidence" value="ECO:0007669"/>
    <property type="project" value="UniProtKB-KW"/>
</dbReference>
<protein>
    <submittedName>
        <fullName evidence="8">CoA pyrophosphatase</fullName>
    </submittedName>
</protein>
<reference evidence="8 9" key="1">
    <citation type="submission" date="2018-11" db="EMBL/GenBank/DDBJ databases">
        <title>Erythrobacter spongiae sp. nov., isolated from a marine sponge.</title>
        <authorList>
            <person name="Zhuang L."/>
            <person name="Luo L."/>
        </authorList>
    </citation>
    <scope>NUCLEOTIDE SEQUENCE [LARGE SCALE GENOMIC DNA]</scope>
    <source>
        <strain evidence="8 9">HN-E23</strain>
    </source>
</reference>
<feature type="domain" description="Nudix hydrolase" evidence="7">
    <location>
        <begin position="34"/>
        <end position="165"/>
    </location>
</feature>
<dbReference type="NCBIfam" id="NF007980">
    <property type="entry name" value="PRK10707.1"/>
    <property type="match status" value="1"/>
</dbReference>
<sequence length="204" mass="22498">MSDLFERLSHLFERSRDVGFAGIRDDREWAPETLRDAAVLMAVTDRPEPGILLTHRPDTMPSHPGQVAFPGGKLEAGEDAIAAALREAEEELAIDPAKVRIVGSAPPFVTGSGYTLTAVLGLIPPDLPIRPDPREVADWFEAPLRFVLDQRNHVEKTGMFGETELPYYEIEWEGHRIWGITAGIIANLSHRLAWEDLAGGRGEG</sequence>
<dbReference type="RefSeq" id="WP_123881800.1">
    <property type="nucleotide sequence ID" value="NZ_RPFZ01000001.1"/>
</dbReference>
<dbReference type="InterPro" id="IPR000086">
    <property type="entry name" value="NUDIX_hydrolase_dom"/>
</dbReference>
<keyword evidence="9" id="KW-1185">Reference proteome</keyword>
<dbReference type="CDD" id="cd03426">
    <property type="entry name" value="NUDIX_CoAse_Nudt7"/>
    <property type="match status" value="1"/>
</dbReference>
<evidence type="ECO:0000259" key="7">
    <source>
        <dbReference type="PROSITE" id="PS51462"/>
    </source>
</evidence>
<accession>A0A3N5CVI3</accession>
<dbReference type="PROSITE" id="PS51462">
    <property type="entry name" value="NUDIX"/>
    <property type="match status" value="1"/>
</dbReference>
<keyword evidence="5" id="KW-0460">Magnesium</keyword>
<dbReference type="Gene3D" id="3.90.79.10">
    <property type="entry name" value="Nucleoside Triphosphate Pyrophosphohydrolase"/>
    <property type="match status" value="1"/>
</dbReference>
<evidence type="ECO:0000256" key="5">
    <source>
        <dbReference type="ARBA" id="ARBA00022842"/>
    </source>
</evidence>
<evidence type="ECO:0000313" key="8">
    <source>
        <dbReference type="EMBL" id="RPF72356.1"/>
    </source>
</evidence>
<name>A0A3N5CVI3_9SPHN</name>
<proteinExistence type="predicted"/>
<evidence type="ECO:0000256" key="1">
    <source>
        <dbReference type="ARBA" id="ARBA00001936"/>
    </source>
</evidence>
<dbReference type="PANTHER" id="PTHR12992">
    <property type="entry name" value="NUDIX HYDROLASE"/>
    <property type="match status" value="1"/>
</dbReference>
<organism evidence="8 9">
    <name type="scientific">Aurantiacibacter spongiae</name>
    <dbReference type="NCBI Taxonomy" id="2488860"/>
    <lineage>
        <taxon>Bacteria</taxon>
        <taxon>Pseudomonadati</taxon>
        <taxon>Pseudomonadota</taxon>
        <taxon>Alphaproteobacteria</taxon>
        <taxon>Sphingomonadales</taxon>
        <taxon>Erythrobacteraceae</taxon>
        <taxon>Aurantiacibacter</taxon>
    </lineage>
</organism>
<evidence type="ECO:0000256" key="2">
    <source>
        <dbReference type="ARBA" id="ARBA00001946"/>
    </source>
</evidence>
<keyword evidence="6" id="KW-0464">Manganese</keyword>
<comment type="cofactor">
    <cofactor evidence="2">
        <name>Mg(2+)</name>
        <dbReference type="ChEBI" id="CHEBI:18420"/>
    </cofactor>
</comment>
<dbReference type="Pfam" id="PF00293">
    <property type="entry name" value="NUDIX"/>
    <property type="match status" value="1"/>
</dbReference>
<evidence type="ECO:0000313" key="9">
    <source>
        <dbReference type="Proteomes" id="UP000275232"/>
    </source>
</evidence>
<comment type="cofactor">
    <cofactor evidence="1">
        <name>Mn(2+)</name>
        <dbReference type="ChEBI" id="CHEBI:29035"/>
    </cofactor>
</comment>
<dbReference type="EMBL" id="RPFZ01000001">
    <property type="protein sequence ID" value="RPF72356.1"/>
    <property type="molecule type" value="Genomic_DNA"/>
</dbReference>
<gene>
    <name evidence="8" type="ORF">EG799_12515</name>
</gene>
<keyword evidence="3" id="KW-0479">Metal-binding</keyword>
<dbReference type="PANTHER" id="PTHR12992:SF11">
    <property type="entry name" value="MITOCHONDRIAL COENZYME A DIPHOSPHATASE NUDT8"/>
    <property type="match status" value="1"/>
</dbReference>
<dbReference type="InterPro" id="IPR045121">
    <property type="entry name" value="CoAse"/>
</dbReference>
<evidence type="ECO:0000256" key="3">
    <source>
        <dbReference type="ARBA" id="ARBA00022723"/>
    </source>
</evidence>
<dbReference type="SUPFAM" id="SSF55811">
    <property type="entry name" value="Nudix"/>
    <property type="match status" value="1"/>
</dbReference>
<comment type="caution">
    <text evidence="8">The sequence shown here is derived from an EMBL/GenBank/DDBJ whole genome shotgun (WGS) entry which is preliminary data.</text>
</comment>
<evidence type="ECO:0000256" key="6">
    <source>
        <dbReference type="ARBA" id="ARBA00023211"/>
    </source>
</evidence>
<dbReference type="GO" id="GO:0010945">
    <property type="term" value="F:coenzyme A diphosphatase activity"/>
    <property type="evidence" value="ECO:0007669"/>
    <property type="project" value="InterPro"/>
</dbReference>
<keyword evidence="4" id="KW-0378">Hydrolase</keyword>
<evidence type="ECO:0000256" key="4">
    <source>
        <dbReference type="ARBA" id="ARBA00022801"/>
    </source>
</evidence>
<dbReference type="InterPro" id="IPR015797">
    <property type="entry name" value="NUDIX_hydrolase-like_dom_sf"/>
</dbReference>
<dbReference type="Proteomes" id="UP000275232">
    <property type="component" value="Unassembled WGS sequence"/>
</dbReference>